<gene>
    <name evidence="2" type="ORF">DK389_16920</name>
</gene>
<evidence type="ECO:0000313" key="2">
    <source>
        <dbReference type="EMBL" id="AWN41872.1"/>
    </source>
</evidence>
<protein>
    <recommendedName>
        <fullName evidence="4">Flagellar protein FlgN</fullName>
    </recommendedName>
</protein>
<feature type="compositionally biased region" description="Polar residues" evidence="1">
    <location>
        <begin position="147"/>
        <end position="159"/>
    </location>
</feature>
<dbReference type="RefSeq" id="WP_109891294.1">
    <property type="nucleotide sequence ID" value="NZ_CP029550.1"/>
</dbReference>
<dbReference type="EMBL" id="CP029550">
    <property type="protein sequence ID" value="AWN41872.1"/>
    <property type="molecule type" value="Genomic_DNA"/>
</dbReference>
<sequence>MADRAGTQPRIADRAAAEALVAEMIAIMSDLETVLAAECDHIKVGRLRDGLSLSDRKGALASAYLQGLENVKLNAVALARFAPQGVAALKAAHQRFTQSVAANQTVLATAKTVSEGLIRSLADEIGRNRAPTVYGAPSVAPSPYGRGTSSGPLVLSRSL</sequence>
<accession>A0A2U8W977</accession>
<dbReference type="AlphaFoldDB" id="A0A2U8W977"/>
<organism evidence="2 3">
    <name type="scientific">Methylobacterium durans</name>
    <dbReference type="NCBI Taxonomy" id="2202825"/>
    <lineage>
        <taxon>Bacteria</taxon>
        <taxon>Pseudomonadati</taxon>
        <taxon>Pseudomonadota</taxon>
        <taxon>Alphaproteobacteria</taxon>
        <taxon>Hyphomicrobiales</taxon>
        <taxon>Methylobacteriaceae</taxon>
        <taxon>Methylobacterium</taxon>
    </lineage>
</organism>
<feature type="region of interest" description="Disordered" evidence="1">
    <location>
        <begin position="136"/>
        <end position="159"/>
    </location>
</feature>
<reference evidence="3" key="1">
    <citation type="submission" date="2018-05" db="EMBL/GenBank/DDBJ databases">
        <title>Complete Genome Sequence of Methylobacterium sp. 17SD2-17.</title>
        <authorList>
            <person name="Srinivasan S."/>
        </authorList>
    </citation>
    <scope>NUCLEOTIDE SEQUENCE [LARGE SCALE GENOMIC DNA]</scope>
    <source>
        <strain evidence="3">17SD2-17</strain>
    </source>
</reference>
<name>A0A2U8W977_9HYPH</name>
<evidence type="ECO:0000313" key="3">
    <source>
        <dbReference type="Proteomes" id="UP000245926"/>
    </source>
</evidence>
<keyword evidence="3" id="KW-1185">Reference proteome</keyword>
<evidence type="ECO:0008006" key="4">
    <source>
        <dbReference type="Google" id="ProtNLM"/>
    </source>
</evidence>
<evidence type="ECO:0000256" key="1">
    <source>
        <dbReference type="SAM" id="MobiDB-lite"/>
    </source>
</evidence>
<proteinExistence type="predicted"/>
<dbReference type="Proteomes" id="UP000245926">
    <property type="component" value="Chromosome"/>
</dbReference>
<dbReference type="OrthoDB" id="7677847at2"/>
<dbReference type="KEGG" id="mets:DK389_16920"/>